<dbReference type="Gramene" id="TraesMAC7B03G04144850.1">
    <property type="protein sequence ID" value="TraesMAC7B03G04144850.1.CDS1"/>
    <property type="gene ID" value="TraesMAC7B03G04144850"/>
</dbReference>
<dbReference type="Proteomes" id="UP000019116">
    <property type="component" value="Chromosome 7B"/>
</dbReference>
<feature type="transmembrane region" description="Helical" evidence="8">
    <location>
        <begin position="94"/>
        <end position="115"/>
    </location>
</feature>
<dbReference type="GO" id="GO:0009523">
    <property type="term" value="C:photosystem II"/>
    <property type="evidence" value="ECO:0007669"/>
    <property type="project" value="UniProtKB-KW"/>
</dbReference>
<keyword evidence="5" id="KW-0793">Thylakoid</keyword>
<sequence length="202" mass="20487">MATIATMTMLKPAKITARSAPSSPSFSAKVASPSISLRSLQKNAAKKGALAVSPAAAAMASAFFTSLASSDAAMASQRIADVAAVAPADDNRGLLLLFVVAPALGWVLYNILQPALNQLNKMRSEKALVAGLGISAAAAAGLAAAPEPASAAVQELAALAAVAPADDNRGLLLLFVVAPALGWVLYNILQPALNQLNKMRSN</sequence>
<evidence type="ECO:0000313" key="10">
    <source>
        <dbReference type="Proteomes" id="UP000019116"/>
    </source>
</evidence>
<keyword evidence="3 8" id="KW-0812">Transmembrane</keyword>
<dbReference type="Pfam" id="PF06298">
    <property type="entry name" value="PsbY"/>
    <property type="match status" value="2"/>
</dbReference>
<accession>A0A3B6SLY1</accession>
<keyword evidence="4 8" id="KW-1133">Transmembrane helix</keyword>
<dbReference type="Gramene" id="TraesLDM7B03G04153320.1">
    <property type="protein sequence ID" value="TraesLDM7B03G04153320.1.CDS1"/>
    <property type="gene ID" value="TraesLDM7B03G04153320"/>
</dbReference>
<feature type="transmembrane region" description="Helical" evidence="8">
    <location>
        <begin position="48"/>
        <end position="68"/>
    </location>
</feature>
<evidence type="ECO:0000256" key="4">
    <source>
        <dbReference type="ARBA" id="ARBA00022989"/>
    </source>
</evidence>
<name>A0A3B6SLY1_WHEAT</name>
<dbReference type="PANTHER" id="PTHR34790">
    <property type="entry name" value="PHOTOSYSTEM II CORE COMPLEX PROTEINS PSBY, CHLOROPLASTIC"/>
    <property type="match status" value="1"/>
</dbReference>
<dbReference type="STRING" id="4565.A0A3B6SLY1"/>
<evidence type="ECO:0000313" key="9">
    <source>
        <dbReference type="EnsemblPlants" id="TraesCS7B02G215000.1.cds1"/>
    </source>
</evidence>
<dbReference type="GO" id="GO:0030145">
    <property type="term" value="F:manganese ion binding"/>
    <property type="evidence" value="ECO:0007669"/>
    <property type="project" value="InterPro"/>
</dbReference>
<evidence type="ECO:0000256" key="8">
    <source>
        <dbReference type="SAM" id="Phobius"/>
    </source>
</evidence>
<dbReference type="Gramene" id="TraesLAC7B03G04096280.1">
    <property type="protein sequence ID" value="TraesLAC7B03G04096280.1.CDS1"/>
    <property type="gene ID" value="TraesLAC7B03G04096280"/>
</dbReference>
<dbReference type="PANTHER" id="PTHR34790:SF1">
    <property type="entry name" value="PHOTOSYSTEM II CORE COMPLEX PROTEINS PSBY, CHLOROPLASTIC"/>
    <property type="match status" value="1"/>
</dbReference>
<dbReference type="SMR" id="A0A3B6SLY1"/>
<dbReference type="Gramene" id="TraesSYM7B03G04198750.1">
    <property type="protein sequence ID" value="TraesSYM7B03G04198750.1.CDS1"/>
    <property type="gene ID" value="TraesSYM7B03G04198750"/>
</dbReference>
<comment type="subcellular location">
    <subcellularLocation>
        <location evidence="1">Membrane</location>
    </subcellularLocation>
</comment>
<dbReference type="Gramene" id="TraesNOR7B03G04196000.1">
    <property type="protein sequence ID" value="TraesNOR7B03G04196000.1.CDS1"/>
    <property type="gene ID" value="TraesNOR7B03G04196000"/>
</dbReference>
<dbReference type="GeneID" id="123157070"/>
<proteinExistence type="inferred from homology"/>
<dbReference type="GO" id="GO:0045454">
    <property type="term" value="P:cell redox homeostasis"/>
    <property type="evidence" value="ECO:0000318"/>
    <property type="project" value="GO_Central"/>
</dbReference>
<evidence type="ECO:0000256" key="2">
    <source>
        <dbReference type="ARBA" id="ARBA00022531"/>
    </source>
</evidence>
<evidence type="ECO:0008006" key="11">
    <source>
        <dbReference type="Google" id="ProtNLM"/>
    </source>
</evidence>
<keyword evidence="6 8" id="KW-0472">Membrane</keyword>
<dbReference type="Gramene" id="TraesSTA7B03G04145770.1">
    <property type="protein sequence ID" value="TraesSTA7B03G04145770.1.CDS1"/>
    <property type="gene ID" value="TraesSTA7B03G04145770"/>
</dbReference>
<dbReference type="OMA" id="LGWVGYN"/>
<dbReference type="Gramene" id="TraesARI7B03G04142230.1">
    <property type="protein sequence ID" value="TraesARI7B03G04142230.1.CDS1"/>
    <property type="gene ID" value="TraesARI7B03G04142230"/>
</dbReference>
<reference evidence="9" key="2">
    <citation type="submission" date="2018-10" db="UniProtKB">
        <authorList>
            <consortium name="EnsemblPlants"/>
        </authorList>
    </citation>
    <scope>IDENTIFICATION</scope>
</reference>
<dbReference type="Gramene" id="TraesJAG7B03G04132520.1">
    <property type="protein sequence ID" value="TraesJAG7B03G04132520.1.CDS1"/>
    <property type="gene ID" value="TraesJAG7B03G04132520"/>
</dbReference>
<evidence type="ECO:0000256" key="6">
    <source>
        <dbReference type="ARBA" id="ARBA00023136"/>
    </source>
</evidence>
<gene>
    <name evidence="9" type="primary">LOC123157070</name>
</gene>
<evidence type="ECO:0000256" key="3">
    <source>
        <dbReference type="ARBA" id="ARBA00022692"/>
    </source>
</evidence>
<dbReference type="HAMAP" id="MF_00717">
    <property type="entry name" value="PSII_PsbY"/>
    <property type="match status" value="2"/>
</dbReference>
<dbReference type="Gramene" id="TraesCLE_scaffold_044492_01G000200.1">
    <property type="protein sequence ID" value="TraesCLE_scaffold_044492_01G000200.1"/>
    <property type="gene ID" value="TraesCLE_scaffold_044492_01G000200"/>
</dbReference>
<evidence type="ECO:0000256" key="1">
    <source>
        <dbReference type="ARBA" id="ARBA00004370"/>
    </source>
</evidence>
<dbReference type="OrthoDB" id="2016024at2759"/>
<keyword evidence="7" id="KW-0604">Photosystem II</keyword>
<protein>
    <recommendedName>
        <fullName evidence="11">Photosystem II core complex proteins psbY, chloroplastic</fullName>
    </recommendedName>
</protein>
<dbReference type="InterPro" id="IPR038760">
    <property type="entry name" value="PsbY_plant"/>
</dbReference>
<dbReference type="Gramene" id="TraesRN7B0100607400.1">
    <property type="protein sequence ID" value="TraesRN7B0100607400.1"/>
    <property type="gene ID" value="TraesRN7B0100607400"/>
</dbReference>
<dbReference type="RefSeq" id="XP_044431248.1">
    <property type="nucleotide sequence ID" value="XM_044575313.1"/>
</dbReference>
<dbReference type="InterPro" id="IPR009388">
    <property type="entry name" value="PSII_PsbY"/>
</dbReference>
<dbReference type="Gramene" id="TraesJUL7B03G04188730.1">
    <property type="protein sequence ID" value="TraesJUL7B03G04188730.1.CDS1"/>
    <property type="gene ID" value="TraesJUL7B03G04188730"/>
</dbReference>
<dbReference type="EnsemblPlants" id="TraesCS7B02G215000.1">
    <property type="protein sequence ID" value="TraesCS7B02G215000.1.cds1"/>
    <property type="gene ID" value="TraesCS7B02G215000"/>
</dbReference>
<dbReference type="AlphaFoldDB" id="A0A3B6SLY1"/>
<dbReference type="Gramene" id="TraesROB_scaffold_046382_01G000200.1">
    <property type="protein sequence ID" value="TraesROB_scaffold_046382_01G000200.1"/>
    <property type="gene ID" value="TraesROB_scaffold_046382_01G000200"/>
</dbReference>
<keyword evidence="2" id="KW-0602">Photosynthesis</keyword>
<evidence type="ECO:0000256" key="7">
    <source>
        <dbReference type="ARBA" id="ARBA00023276"/>
    </source>
</evidence>
<dbReference type="Gramene" id="TraesCAD_scaffold_051426_01G000200.1">
    <property type="protein sequence ID" value="TraesCAD_scaffold_051426_01G000200.1"/>
    <property type="gene ID" value="TraesCAD_scaffold_051426_01G000200"/>
</dbReference>
<keyword evidence="10" id="KW-1185">Reference proteome</keyword>
<dbReference type="GO" id="GO:0009534">
    <property type="term" value="C:chloroplast thylakoid"/>
    <property type="evidence" value="ECO:0000318"/>
    <property type="project" value="GO_Central"/>
</dbReference>
<feature type="transmembrane region" description="Helical" evidence="8">
    <location>
        <begin position="171"/>
        <end position="189"/>
    </location>
</feature>
<dbReference type="Gramene" id="TraesPARA_EIv1.0_2425810.1">
    <property type="protein sequence ID" value="TraesPARA_EIv1.0_2425810.1.CDS1"/>
    <property type="gene ID" value="TraesPARA_EIv1.0_2425810"/>
</dbReference>
<dbReference type="GO" id="GO:0015979">
    <property type="term" value="P:photosynthesis"/>
    <property type="evidence" value="ECO:0007669"/>
    <property type="project" value="UniProtKB-KW"/>
</dbReference>
<reference evidence="9" key="1">
    <citation type="submission" date="2018-08" db="EMBL/GenBank/DDBJ databases">
        <authorList>
            <person name="Rossello M."/>
        </authorList>
    </citation>
    <scope>NUCLEOTIDE SEQUENCE [LARGE SCALE GENOMIC DNA]</scope>
    <source>
        <strain evidence="9">cv. Chinese Spring</strain>
    </source>
</reference>
<dbReference type="Gramene" id="TraesCS7B03G0606700.1">
    <property type="protein sequence ID" value="TraesCS7B03G0606700.1.CDS1"/>
    <property type="gene ID" value="TraesCS7B03G0606700"/>
</dbReference>
<dbReference type="Gramene" id="TraesCS7B02G215000.1">
    <property type="protein sequence ID" value="TraesCS7B02G215000.1.cds1"/>
    <property type="gene ID" value="TraesCS7B02G215000"/>
</dbReference>
<evidence type="ECO:0000256" key="5">
    <source>
        <dbReference type="ARBA" id="ARBA00023078"/>
    </source>
</evidence>
<feature type="transmembrane region" description="Helical" evidence="8">
    <location>
        <begin position="127"/>
        <end position="145"/>
    </location>
</feature>
<dbReference type="Gramene" id="TraesWEE_scaffold_027967_01G000100.1">
    <property type="protein sequence ID" value="TraesWEE_scaffold_027967_01G000100.1"/>
    <property type="gene ID" value="TraesWEE_scaffold_027967_01G000100"/>
</dbReference>
<organism evidence="9">
    <name type="scientific">Triticum aestivum</name>
    <name type="common">Wheat</name>
    <dbReference type="NCBI Taxonomy" id="4565"/>
    <lineage>
        <taxon>Eukaryota</taxon>
        <taxon>Viridiplantae</taxon>
        <taxon>Streptophyta</taxon>
        <taxon>Embryophyta</taxon>
        <taxon>Tracheophyta</taxon>
        <taxon>Spermatophyta</taxon>
        <taxon>Magnoliopsida</taxon>
        <taxon>Liliopsida</taxon>
        <taxon>Poales</taxon>
        <taxon>Poaceae</taxon>
        <taxon>BOP clade</taxon>
        <taxon>Pooideae</taxon>
        <taxon>Triticodae</taxon>
        <taxon>Triticeae</taxon>
        <taxon>Triticinae</taxon>
        <taxon>Triticum</taxon>
    </lineage>
</organism>